<dbReference type="InterPro" id="IPR001279">
    <property type="entry name" value="Metallo-B-lactamas"/>
</dbReference>
<organism evidence="2 3">
    <name type="scientific">Thioclava kandeliae</name>
    <dbReference type="NCBI Taxonomy" id="3070818"/>
    <lineage>
        <taxon>Bacteria</taxon>
        <taxon>Pseudomonadati</taxon>
        <taxon>Pseudomonadota</taxon>
        <taxon>Alphaproteobacteria</taxon>
        <taxon>Rhodobacterales</taxon>
        <taxon>Paracoccaceae</taxon>
        <taxon>Thioclava</taxon>
    </lineage>
</organism>
<keyword evidence="3" id="KW-1185">Reference proteome</keyword>
<dbReference type="EMBL" id="JAYWLC010000008">
    <property type="protein sequence ID" value="MER5172360.1"/>
    <property type="molecule type" value="Genomic_DNA"/>
</dbReference>
<name>A0ABV1SHH8_9RHOB</name>
<feature type="domain" description="Metallo-beta-lactamase" evidence="1">
    <location>
        <begin position="82"/>
        <end position="282"/>
    </location>
</feature>
<protein>
    <submittedName>
        <fullName evidence="2">MBL fold metallo-hydrolase</fullName>
    </submittedName>
</protein>
<proteinExistence type="predicted"/>
<dbReference type="Gene3D" id="3.60.15.10">
    <property type="entry name" value="Ribonuclease Z/Hydroxyacylglutathione hydrolase-like"/>
    <property type="match status" value="1"/>
</dbReference>
<evidence type="ECO:0000313" key="2">
    <source>
        <dbReference type="EMBL" id="MER5172360.1"/>
    </source>
</evidence>
<reference evidence="2 3" key="2">
    <citation type="submission" date="2024-06" db="EMBL/GenBank/DDBJ databases">
        <title>Thioclava kandeliae sp. nov. from a rhizosphere soil sample of Kandelia candel in a mangrove.</title>
        <authorList>
            <person name="Mu T."/>
        </authorList>
    </citation>
    <scope>NUCLEOTIDE SEQUENCE [LARGE SCALE GENOMIC DNA]</scope>
    <source>
        <strain evidence="2 3">CPCC 100088</strain>
    </source>
</reference>
<sequence>MPRNRYYNGPTSAHFDGLRFHSAGLRTDRSLREILRWKRNGQRAQWPAHVPVTPVQPPARSNQARITMVGHSSTLIQIAGLNILTDPVWSHRASPVRFAGPKRVIQPGIRFGDLPEIDIVLISHNHYDHLDIATLRRIEAVHQPLFILPLGTDATLAPVVPRARLRSGDWHDRIEATPECRIILTPAHHWSARGLGDRRMALWCGFWIETAAGRIWFAGDTGYGDGAIFRQIHTDHGAPDIALIPIGAYAPRWFMAEQHVGPEEAVRIFQDVGTAHGLGIHWGTFQLTDEPREEPVTLLAQHMDAAGIAQERFRAFAPADVFIRP</sequence>
<dbReference type="Pfam" id="PF12706">
    <property type="entry name" value="Lactamase_B_2"/>
    <property type="match status" value="1"/>
</dbReference>
<dbReference type="Proteomes" id="UP001438953">
    <property type="component" value="Unassembled WGS sequence"/>
</dbReference>
<reference evidence="2 3" key="1">
    <citation type="submission" date="2024-01" db="EMBL/GenBank/DDBJ databases">
        <authorList>
            <person name="Deng Y."/>
            <person name="Su J."/>
        </authorList>
    </citation>
    <scope>NUCLEOTIDE SEQUENCE [LARGE SCALE GENOMIC DNA]</scope>
    <source>
        <strain evidence="2 3">CPCC 100088</strain>
    </source>
</reference>
<dbReference type="InterPro" id="IPR036866">
    <property type="entry name" value="RibonucZ/Hydroxyglut_hydro"/>
</dbReference>
<dbReference type="PANTHER" id="PTHR15032">
    <property type="entry name" value="N-ACYL-PHOSPHATIDYLETHANOLAMINE-HYDROLYZING PHOSPHOLIPASE D"/>
    <property type="match status" value="1"/>
</dbReference>
<evidence type="ECO:0000313" key="3">
    <source>
        <dbReference type="Proteomes" id="UP001438953"/>
    </source>
</evidence>
<dbReference type="PIRSF" id="PIRSF038896">
    <property type="entry name" value="NAPE-PLD"/>
    <property type="match status" value="1"/>
</dbReference>
<comment type="caution">
    <text evidence="2">The sequence shown here is derived from an EMBL/GenBank/DDBJ whole genome shotgun (WGS) entry which is preliminary data.</text>
</comment>
<dbReference type="InterPro" id="IPR024884">
    <property type="entry name" value="NAPE-PLD"/>
</dbReference>
<dbReference type="SUPFAM" id="SSF56281">
    <property type="entry name" value="Metallo-hydrolase/oxidoreductase"/>
    <property type="match status" value="1"/>
</dbReference>
<accession>A0ABV1SHH8</accession>
<gene>
    <name evidence="2" type="ORF">VSX56_11305</name>
</gene>
<evidence type="ECO:0000259" key="1">
    <source>
        <dbReference type="Pfam" id="PF12706"/>
    </source>
</evidence>
<dbReference type="RefSeq" id="WP_350937153.1">
    <property type="nucleotide sequence ID" value="NZ_JAYWLC010000008.1"/>
</dbReference>
<dbReference type="PANTHER" id="PTHR15032:SF4">
    <property type="entry name" value="N-ACYL-PHOSPHATIDYLETHANOLAMINE-HYDROLYZING PHOSPHOLIPASE D"/>
    <property type="match status" value="1"/>
</dbReference>